<organism evidence="1 2">
    <name type="scientific">Fictibacillus barbaricus</name>
    <dbReference type="NCBI Taxonomy" id="182136"/>
    <lineage>
        <taxon>Bacteria</taxon>
        <taxon>Bacillati</taxon>
        <taxon>Bacillota</taxon>
        <taxon>Bacilli</taxon>
        <taxon>Bacillales</taxon>
        <taxon>Fictibacillaceae</taxon>
        <taxon>Fictibacillus</taxon>
    </lineage>
</organism>
<name>A0ABS2ZCN5_9BACL</name>
<proteinExistence type="predicted"/>
<reference evidence="1 2" key="1">
    <citation type="submission" date="2021-01" db="EMBL/GenBank/DDBJ databases">
        <title>Genome Sequencing of Type Strains.</title>
        <authorList>
            <person name="Lemaire J.F."/>
            <person name="Inderbitzin P."/>
            <person name="Collins S.B."/>
            <person name="Wespe N."/>
            <person name="Knight-Connoni V."/>
        </authorList>
    </citation>
    <scope>NUCLEOTIDE SEQUENCE [LARGE SCALE GENOMIC DNA]</scope>
    <source>
        <strain evidence="1 2">DSM 14730</strain>
    </source>
</reference>
<dbReference type="EMBL" id="JAFHKS010000042">
    <property type="protein sequence ID" value="MBN3545068.1"/>
    <property type="molecule type" value="Genomic_DNA"/>
</dbReference>
<evidence type="ECO:0000313" key="1">
    <source>
        <dbReference type="EMBL" id="MBN3545068.1"/>
    </source>
</evidence>
<protein>
    <submittedName>
        <fullName evidence="1">Uncharacterized protein</fullName>
    </submittedName>
</protein>
<dbReference type="Proteomes" id="UP001319060">
    <property type="component" value="Unassembled WGS sequence"/>
</dbReference>
<dbReference type="RefSeq" id="WP_205724001.1">
    <property type="nucleotide sequence ID" value="NZ_JAFHKS010000042.1"/>
</dbReference>
<sequence>MVDVLIGSAIGLLGTLLISRRHASNLLPHLMAKTIRSQQQFLLALFSEYGKDTDLDDSAENRKMQTNLTNLRIVYNTALGELSKNRSRTELLLPVIFSLEQLGYLIEASVQKKRPSLSDQELAQLMLAFEVMAKSAEQQRAFSQKPIPELKDFKKLQKEIHDLQYGLTVSMNANAT</sequence>
<comment type="caution">
    <text evidence="1">The sequence shown here is derived from an EMBL/GenBank/DDBJ whole genome shotgun (WGS) entry which is preliminary data.</text>
</comment>
<gene>
    <name evidence="1" type="ORF">JYA64_07170</name>
</gene>
<accession>A0ABS2ZCN5</accession>
<keyword evidence="2" id="KW-1185">Reference proteome</keyword>
<evidence type="ECO:0000313" key="2">
    <source>
        <dbReference type="Proteomes" id="UP001319060"/>
    </source>
</evidence>